<evidence type="ECO:0000256" key="1">
    <source>
        <dbReference type="ARBA" id="ARBA00004651"/>
    </source>
</evidence>
<comment type="function">
    <text evidence="8">Major component of the acid-resistance (AR) system allowing enteric pathogens to survive the acidic environment in the stomach. Exchanges extracellular arginine for its intracellular decarboxylation product agmatine (Agm) thereby expelling intracellular protons. Probably undergoes several conformational states in order to translocate the substrate across the membrane; keeps the substrate accessible to only 1 side of the membrane at a time by opening and closing 3 membrane-internal gates.</text>
</comment>
<keyword evidence="7 10" id="KW-0472">Membrane</keyword>
<evidence type="ECO:0000256" key="8">
    <source>
        <dbReference type="ARBA" id="ARBA00045636"/>
    </source>
</evidence>
<feature type="transmembrane region" description="Helical" evidence="10">
    <location>
        <begin position="275"/>
        <end position="295"/>
    </location>
</feature>
<evidence type="ECO:0000313" key="11">
    <source>
        <dbReference type="EMBL" id="RUM03541.1"/>
    </source>
</evidence>
<dbReference type="Gene3D" id="1.20.1740.10">
    <property type="entry name" value="Amino acid/polyamine transporter I"/>
    <property type="match status" value="1"/>
</dbReference>
<evidence type="ECO:0000256" key="7">
    <source>
        <dbReference type="ARBA" id="ARBA00023136"/>
    </source>
</evidence>
<evidence type="ECO:0000256" key="3">
    <source>
        <dbReference type="ARBA" id="ARBA00021069"/>
    </source>
</evidence>
<keyword evidence="5 10" id="KW-0812">Transmembrane</keyword>
<evidence type="ECO:0000256" key="9">
    <source>
        <dbReference type="SAM" id="MobiDB-lite"/>
    </source>
</evidence>
<proteinExistence type="inferred from homology"/>
<keyword evidence="6 10" id="KW-1133">Transmembrane helix</keyword>
<dbReference type="RefSeq" id="WP_028757843.1">
    <property type="nucleotide sequence ID" value="NZ_BMFI01000001.1"/>
</dbReference>
<dbReference type="Proteomes" id="UP000273611">
    <property type="component" value="Unassembled WGS sequence"/>
</dbReference>
<dbReference type="PIRSF" id="PIRSF006060">
    <property type="entry name" value="AA_transporter"/>
    <property type="match status" value="1"/>
</dbReference>
<protein>
    <recommendedName>
        <fullName evidence="3">Arginine/agmatine antiporter</fullName>
    </recommendedName>
</protein>
<dbReference type="InterPro" id="IPR050367">
    <property type="entry name" value="APC_superfamily"/>
</dbReference>
<feature type="transmembrane region" description="Helical" evidence="10">
    <location>
        <begin position="323"/>
        <end position="343"/>
    </location>
</feature>
<dbReference type="EMBL" id="RIBW01000002">
    <property type="protein sequence ID" value="RUM03541.1"/>
    <property type="molecule type" value="Genomic_DNA"/>
</dbReference>
<evidence type="ECO:0000313" key="12">
    <source>
        <dbReference type="Proteomes" id="UP000273611"/>
    </source>
</evidence>
<dbReference type="PANTHER" id="PTHR42770">
    <property type="entry name" value="AMINO ACID TRANSPORTER-RELATED"/>
    <property type="match status" value="1"/>
</dbReference>
<organism evidence="11 12">
    <name type="scientific">Rhizobium anhuiense</name>
    <dbReference type="NCBI Taxonomy" id="1184720"/>
    <lineage>
        <taxon>Bacteria</taxon>
        <taxon>Pseudomonadati</taxon>
        <taxon>Pseudomonadota</taxon>
        <taxon>Alphaproteobacteria</taxon>
        <taxon>Hyphomicrobiales</taxon>
        <taxon>Rhizobiaceae</taxon>
        <taxon>Rhizobium/Agrobacterium group</taxon>
        <taxon>Rhizobium</taxon>
    </lineage>
</organism>
<feature type="transmembrane region" description="Helical" evidence="10">
    <location>
        <begin position="84"/>
        <end position="111"/>
    </location>
</feature>
<dbReference type="PANTHER" id="PTHR42770:SF18">
    <property type="entry name" value="ARGININE_AGMATINE ANTIPORTER"/>
    <property type="match status" value="1"/>
</dbReference>
<evidence type="ECO:0000256" key="2">
    <source>
        <dbReference type="ARBA" id="ARBA00008220"/>
    </source>
</evidence>
<feature type="transmembrane region" description="Helical" evidence="10">
    <location>
        <begin position="384"/>
        <end position="403"/>
    </location>
</feature>
<keyword evidence="4" id="KW-1003">Cell membrane</keyword>
<feature type="transmembrane region" description="Helical" evidence="10">
    <location>
        <begin position="409"/>
        <end position="426"/>
    </location>
</feature>
<comment type="subcellular location">
    <subcellularLocation>
        <location evidence="1">Cell membrane</location>
        <topology evidence="1">Multi-pass membrane protein</topology>
    </subcellularLocation>
</comment>
<evidence type="ECO:0000256" key="6">
    <source>
        <dbReference type="ARBA" id="ARBA00022989"/>
    </source>
</evidence>
<sequence>MTTSPNGKSLGLAACTAIVVGNMVGSGFYLSPAAVAPYGNLAIIVWIVMGAGAICLGLTFARLARLVPAVGGPYAYTRLAYGDFAGFLIAWGYWISIWTSLPVIAIAFAGVMVDLFPALGNRFAATVLTLGVIWAIVLVNLRGVHAAGVFAQVTTYAKLLPFGAVAIIGLLFIDTSHFSEFNPSGQSLLQSVATLAPLTMFAYLGLESATVPAGDVENAERTIPRSTVLGISIAAALYVLGTIVVMGLLPREQLVRSVAPFSQAAGIMWGRPGELAISIAVLLSSIGALNGWTLLMGQVPMAAARDGLFPPLFARLSARGVPAWGMIISASFATLLVLVQAIGSEGFAAAYRLMVGLSTMAAVIPYAFCSLARSLVAGAAHGRMPRVSAIEIIAFVFAIFTLYGSGAEPVLYGLVLLMLGIPVYVWQKRNATGATDKETAAGGAIPRPLPSQDKFA</sequence>
<dbReference type="GO" id="GO:0022857">
    <property type="term" value="F:transmembrane transporter activity"/>
    <property type="evidence" value="ECO:0007669"/>
    <property type="project" value="InterPro"/>
</dbReference>
<reference evidence="11 12" key="1">
    <citation type="journal article" date="2015" name="Int. J. Syst. Evol. Microbiol.">
        <title>Rhizobium anhuiense sp. nov., isolated from effective nodules of Vicia faba and Pisum sativum.</title>
        <authorList>
            <person name="Zhang Y.J."/>
            <person name="Zheng W.T."/>
            <person name="Everall I."/>
            <person name="Young J.P."/>
            <person name="Zhang X.X."/>
            <person name="Tian C.F."/>
            <person name="Sui X.H."/>
            <person name="Wang E.T."/>
            <person name="Chen W.X."/>
        </authorList>
    </citation>
    <scope>NUCLEOTIDE SEQUENCE [LARGE SCALE GENOMIC DNA]</scope>
    <source>
        <strain evidence="11 12">CCBAU 23252</strain>
    </source>
</reference>
<feature type="transmembrane region" description="Helical" evidence="10">
    <location>
        <begin position="153"/>
        <end position="173"/>
    </location>
</feature>
<dbReference type="Pfam" id="PF13520">
    <property type="entry name" value="AA_permease_2"/>
    <property type="match status" value="1"/>
</dbReference>
<feature type="region of interest" description="Disordered" evidence="9">
    <location>
        <begin position="437"/>
        <end position="456"/>
    </location>
</feature>
<name>A0A3S0RX99_9HYPH</name>
<feature type="transmembrane region" description="Helical" evidence="10">
    <location>
        <begin position="188"/>
        <end position="206"/>
    </location>
</feature>
<comment type="similarity">
    <text evidence="2">Belongs to the amino acid-polyamine-organocation (APC) superfamily. Basic amino acid/polyamine antiporter (APA) (TC 2.A.3.2) family.</text>
</comment>
<dbReference type="AlphaFoldDB" id="A0A3S0RX99"/>
<evidence type="ECO:0000256" key="10">
    <source>
        <dbReference type="SAM" id="Phobius"/>
    </source>
</evidence>
<evidence type="ECO:0000256" key="4">
    <source>
        <dbReference type="ARBA" id="ARBA00022475"/>
    </source>
</evidence>
<feature type="transmembrane region" description="Helical" evidence="10">
    <location>
        <begin position="43"/>
        <end position="63"/>
    </location>
</feature>
<feature type="transmembrane region" description="Helical" evidence="10">
    <location>
        <begin position="227"/>
        <end position="249"/>
    </location>
</feature>
<feature type="transmembrane region" description="Helical" evidence="10">
    <location>
        <begin position="349"/>
        <end position="372"/>
    </location>
</feature>
<accession>A0A3S0RX99</accession>
<dbReference type="GO" id="GO:0005886">
    <property type="term" value="C:plasma membrane"/>
    <property type="evidence" value="ECO:0007669"/>
    <property type="project" value="UniProtKB-SubCell"/>
</dbReference>
<feature type="transmembrane region" description="Helical" evidence="10">
    <location>
        <begin position="123"/>
        <end position="141"/>
    </location>
</feature>
<evidence type="ECO:0000256" key="5">
    <source>
        <dbReference type="ARBA" id="ARBA00022692"/>
    </source>
</evidence>
<dbReference type="InterPro" id="IPR002293">
    <property type="entry name" value="AA/rel_permease1"/>
</dbReference>
<comment type="caution">
    <text evidence="11">The sequence shown here is derived from an EMBL/GenBank/DDBJ whole genome shotgun (WGS) entry which is preliminary data.</text>
</comment>
<gene>
    <name evidence="11" type="ORF">EEQ99_10240</name>
</gene>